<dbReference type="AlphaFoldDB" id="A0AAN9RBI0"/>
<accession>A0AAN9RBI0</accession>
<protein>
    <submittedName>
        <fullName evidence="1">Uncharacterized protein</fullName>
    </submittedName>
</protein>
<sequence>MSPYITKGSSQVFKIADWSPRLPKLQNQPQKLSWNCRLVPKVPLITNQPQKRPEIANGPQGRRVIDHLTYGQSAMFSIPQFDNNPLARWPFDEDYIKASREYGMT</sequence>
<reference evidence="1 2" key="1">
    <citation type="submission" date="2024-01" db="EMBL/GenBank/DDBJ databases">
        <title>The genomes of 5 underutilized Papilionoideae crops provide insights into root nodulation and disease resistanc.</title>
        <authorList>
            <person name="Jiang F."/>
        </authorList>
    </citation>
    <scope>NUCLEOTIDE SEQUENCE [LARGE SCALE GENOMIC DNA]</scope>
    <source>
        <strain evidence="1">LVBAO_FW01</strain>
        <tissue evidence="1">Leaves</tissue>
    </source>
</reference>
<dbReference type="EMBL" id="JAYMYQ010000001">
    <property type="protein sequence ID" value="KAK7360678.1"/>
    <property type="molecule type" value="Genomic_DNA"/>
</dbReference>
<gene>
    <name evidence="1" type="ORF">VNO77_02687</name>
</gene>
<name>A0AAN9RBI0_CANGL</name>
<dbReference type="Proteomes" id="UP001367508">
    <property type="component" value="Unassembled WGS sequence"/>
</dbReference>
<proteinExistence type="predicted"/>
<comment type="caution">
    <text evidence="1">The sequence shown here is derived from an EMBL/GenBank/DDBJ whole genome shotgun (WGS) entry which is preliminary data.</text>
</comment>
<evidence type="ECO:0000313" key="2">
    <source>
        <dbReference type="Proteomes" id="UP001367508"/>
    </source>
</evidence>
<evidence type="ECO:0000313" key="1">
    <source>
        <dbReference type="EMBL" id="KAK7360678.1"/>
    </source>
</evidence>
<keyword evidence="2" id="KW-1185">Reference proteome</keyword>
<organism evidence="1 2">
    <name type="scientific">Canavalia gladiata</name>
    <name type="common">Sword bean</name>
    <name type="synonym">Dolichos gladiatus</name>
    <dbReference type="NCBI Taxonomy" id="3824"/>
    <lineage>
        <taxon>Eukaryota</taxon>
        <taxon>Viridiplantae</taxon>
        <taxon>Streptophyta</taxon>
        <taxon>Embryophyta</taxon>
        <taxon>Tracheophyta</taxon>
        <taxon>Spermatophyta</taxon>
        <taxon>Magnoliopsida</taxon>
        <taxon>eudicotyledons</taxon>
        <taxon>Gunneridae</taxon>
        <taxon>Pentapetalae</taxon>
        <taxon>rosids</taxon>
        <taxon>fabids</taxon>
        <taxon>Fabales</taxon>
        <taxon>Fabaceae</taxon>
        <taxon>Papilionoideae</taxon>
        <taxon>50 kb inversion clade</taxon>
        <taxon>NPAAA clade</taxon>
        <taxon>indigoferoid/millettioid clade</taxon>
        <taxon>Phaseoleae</taxon>
        <taxon>Canavalia</taxon>
    </lineage>
</organism>